<dbReference type="Proteomes" id="UP000996601">
    <property type="component" value="Unassembled WGS sequence"/>
</dbReference>
<protein>
    <submittedName>
        <fullName evidence="2">AAA family ATPase</fullName>
    </submittedName>
</protein>
<organism evidence="2 3">
    <name type="scientific">Shinella lacus</name>
    <dbReference type="NCBI Taxonomy" id="2654216"/>
    <lineage>
        <taxon>Bacteria</taxon>
        <taxon>Pseudomonadati</taxon>
        <taxon>Pseudomonadota</taxon>
        <taxon>Alphaproteobacteria</taxon>
        <taxon>Hyphomicrobiales</taxon>
        <taxon>Rhizobiaceae</taxon>
        <taxon>Shinella</taxon>
    </lineage>
</organism>
<feature type="domain" description="ATPase dynein-related AAA" evidence="1">
    <location>
        <begin position="490"/>
        <end position="574"/>
    </location>
</feature>
<dbReference type="RefSeq" id="WP_256121488.1">
    <property type="nucleotide sequence ID" value="NZ_WHSB02000028.1"/>
</dbReference>
<dbReference type="Gene3D" id="3.40.50.300">
    <property type="entry name" value="P-loop containing nucleotide triphosphate hydrolases"/>
    <property type="match status" value="1"/>
</dbReference>
<sequence>MSRYSPFHSNSETTLAAATEWRDRCLKRDGSLFGPDHLWSNEGLAEVAERFSGAVESGVGGFYEKLTHQFEGASPNACKLLSEILWILYLFPNNMGPHSKREGIGDVWAWSGAPLKGEQADRLLSDDVLKGLGSGGPGFMNHRPREMGFLIRAVMSFKLLSSEQQLSLLDDSWAFATWLDEQPDAGRRQLKLMLPHLLFPETFERFSSTGQIRQVLETLGNLPRATVRRMTKIERDRELARVRQELEESRGELIDFYQPDVKEVWDPAKEINDAPTPTSVSINDVAGAGDVTSSMPLNQILYGPPGTGKTFQVVDRAVAILDPAFLVRSEGDREGLKERFDELVDEGSIRFVTFHQSFSYEEFIEGLRAETTEAGSVRYVVRDGILKSFCELPIQPFKLGEQFSSGYVVSRCTPEILWLDKPNGSQLPFPWKVLDELAEAVRRGKLTVQDIREKKVFDLIPDCRLEKFLVNGYNNIIPVLVERILERTSTKNDVLRKKVLIIDEINRGNISKILGETITLIEPSKRLGAKEALTTILPYSKTTFGVPVGLHIIGTMNTADRSLASIDMALRRRFVFEEIEPQTTQLEGVEIAGVDLAQLLSVMNARIEALLDRDHRLGHAYFLNLQASDDIDQLRELFSRRLVPLLKEYFFDDWRRIRLVLNDQRKNDPRDQFVVEGPHDATALFGPEQHGVAINGTWRINATALDRPEAYRQIIGEQNAHR</sequence>
<evidence type="ECO:0000259" key="1">
    <source>
        <dbReference type="Pfam" id="PF07728"/>
    </source>
</evidence>
<dbReference type="EMBL" id="WHSB02000028">
    <property type="protein sequence ID" value="MCQ4634976.1"/>
    <property type="molecule type" value="Genomic_DNA"/>
</dbReference>
<dbReference type="Pfam" id="PF07728">
    <property type="entry name" value="AAA_5"/>
    <property type="match status" value="1"/>
</dbReference>
<proteinExistence type="predicted"/>
<dbReference type="SUPFAM" id="SSF52540">
    <property type="entry name" value="P-loop containing nucleoside triphosphate hydrolases"/>
    <property type="match status" value="1"/>
</dbReference>
<comment type="caution">
    <text evidence="2">The sequence shown here is derived from an EMBL/GenBank/DDBJ whole genome shotgun (WGS) entry which is preliminary data.</text>
</comment>
<gene>
    <name evidence="2" type="ORF">GB927_033465</name>
</gene>
<dbReference type="PANTHER" id="PTHR37291:SF1">
    <property type="entry name" value="TYPE IV METHYL-DIRECTED RESTRICTION ENZYME ECOKMCRB SUBUNIT"/>
    <property type="match status" value="1"/>
</dbReference>
<dbReference type="InterPro" id="IPR011704">
    <property type="entry name" value="ATPase_dyneun-rel_AAA"/>
</dbReference>
<dbReference type="PANTHER" id="PTHR37291">
    <property type="entry name" value="5-METHYLCYTOSINE-SPECIFIC RESTRICTION ENZYME B"/>
    <property type="match status" value="1"/>
</dbReference>
<dbReference type="InterPro" id="IPR052934">
    <property type="entry name" value="Methyl-DNA_Rec/Restrict_Enz"/>
</dbReference>
<evidence type="ECO:0000313" key="2">
    <source>
        <dbReference type="EMBL" id="MCQ4634976.1"/>
    </source>
</evidence>
<dbReference type="InterPro" id="IPR027417">
    <property type="entry name" value="P-loop_NTPase"/>
</dbReference>
<evidence type="ECO:0000313" key="3">
    <source>
        <dbReference type="Proteomes" id="UP000996601"/>
    </source>
</evidence>
<keyword evidence="3" id="KW-1185">Reference proteome</keyword>
<name>A0ABT1RJ01_9HYPH</name>
<accession>A0ABT1RJ01</accession>
<reference evidence="2" key="1">
    <citation type="submission" date="2021-07" db="EMBL/GenBank/DDBJ databases">
        <title>Shinella sp. nov., a novel member of the genus Shinella from water.</title>
        <authorList>
            <person name="Deng Y."/>
        </authorList>
    </citation>
    <scope>NUCLEOTIDE SEQUENCE</scope>
    <source>
        <strain evidence="2">CPCC 100929</strain>
    </source>
</reference>